<evidence type="ECO:0000313" key="2">
    <source>
        <dbReference type="Proteomes" id="UP000223025"/>
    </source>
</evidence>
<protein>
    <submittedName>
        <fullName evidence="1">Uncharacterized protein</fullName>
    </submittedName>
</protein>
<keyword evidence="2" id="KW-1185">Reference proteome</keyword>
<organism evidence="1 2">
    <name type="scientific">Agrobacterium phage Atu_ph07</name>
    <dbReference type="NCBI Taxonomy" id="2024264"/>
    <lineage>
        <taxon>Viruses</taxon>
        <taxon>Duplodnaviria</taxon>
        <taxon>Heunggongvirae</taxon>
        <taxon>Uroviricota</taxon>
        <taxon>Caudoviricetes</taxon>
        <taxon>Polybotosvirus</taxon>
        <taxon>Polybotosvirus Atuph07</taxon>
    </lineage>
</organism>
<sequence length="110" mass="12188">MSNVKIAREVFKQNLGGERKDVIAKILAATTLSETDARVYYRRILLEHHPELAKKSTKGNKAVVAAPVATVVEKAIAVETVAEKQTVSVENEIDDTEVPRFLKKSWAKLS</sequence>
<name>A0A2L0UZZ7_9CAUD</name>
<reference evidence="1 2" key="1">
    <citation type="submission" date="2017-06" db="EMBL/GenBank/DDBJ databases">
        <authorList>
            <person name="Kim H.J."/>
            <person name="Triplett B.A."/>
        </authorList>
    </citation>
    <scope>NUCLEOTIDE SEQUENCE [LARGE SCALE GENOMIC DNA]</scope>
</reference>
<dbReference type="Proteomes" id="UP000223025">
    <property type="component" value="Segment"/>
</dbReference>
<evidence type="ECO:0000313" key="1">
    <source>
        <dbReference type="EMBL" id="AUZ95108.1"/>
    </source>
</evidence>
<dbReference type="RefSeq" id="YP_009612014.1">
    <property type="nucleotide sequence ID" value="NC_042013.1"/>
</dbReference>
<dbReference type="EMBL" id="MF403008">
    <property type="protein sequence ID" value="AUZ95108.1"/>
    <property type="molecule type" value="Genomic_DNA"/>
</dbReference>
<accession>A0A2L0UZZ7</accession>
<dbReference type="KEGG" id="vg:40088352"/>
<proteinExistence type="predicted"/>
<dbReference type="GeneID" id="40088352"/>